<dbReference type="InterPro" id="IPR056833">
    <property type="entry name" value="ARM_TT21_N"/>
</dbReference>
<name>A0A2A2LDB1_9BILA</name>
<dbReference type="Pfam" id="PF25060">
    <property type="entry name" value="ARM_TT21_2nd"/>
    <property type="match status" value="1"/>
</dbReference>
<evidence type="ECO:0000259" key="8">
    <source>
        <dbReference type="Pfam" id="PF25064"/>
    </source>
</evidence>
<feature type="domain" description="Tetratricopeptide repeat protein 21A/21B second ARM" evidence="5">
    <location>
        <begin position="189"/>
        <end position="455"/>
    </location>
</feature>
<dbReference type="Pfam" id="PF25062">
    <property type="entry name" value="ARM_TT21_N"/>
    <property type="match status" value="1"/>
</dbReference>
<comment type="caution">
    <text evidence="10">The sequence shown here is derived from an EMBL/GenBank/DDBJ whole genome shotgun (WGS) entry which is preliminary data.</text>
</comment>
<dbReference type="Pfam" id="PF13181">
    <property type="entry name" value="TPR_8"/>
    <property type="match status" value="1"/>
</dbReference>
<dbReference type="InterPro" id="IPR056834">
    <property type="entry name" value="ARM_TT21_C"/>
</dbReference>
<dbReference type="PANTHER" id="PTHR14699">
    <property type="entry name" value="STI2 PROTEIN-RELATED"/>
    <property type="match status" value="1"/>
</dbReference>
<dbReference type="InterPro" id="IPR019734">
    <property type="entry name" value="TPR_rpt"/>
</dbReference>
<evidence type="ECO:0000256" key="3">
    <source>
        <dbReference type="ARBA" id="ARBA00022803"/>
    </source>
</evidence>
<dbReference type="Proteomes" id="UP000218231">
    <property type="component" value="Unassembled WGS sequence"/>
</dbReference>
<dbReference type="InterPro" id="IPR040364">
    <property type="entry name" value="TTC21A/TTC21B"/>
</dbReference>
<feature type="domain" description="Tetratricopeptide repeat protein 21A/21B fourth ARM" evidence="9">
    <location>
        <begin position="623"/>
        <end position="774"/>
    </location>
</feature>
<keyword evidence="3 4" id="KW-0802">TPR repeat</keyword>
<evidence type="ECO:0000313" key="10">
    <source>
        <dbReference type="EMBL" id="PAV84202.1"/>
    </source>
</evidence>
<organism evidence="10 11">
    <name type="scientific">Diploscapter pachys</name>
    <dbReference type="NCBI Taxonomy" id="2018661"/>
    <lineage>
        <taxon>Eukaryota</taxon>
        <taxon>Metazoa</taxon>
        <taxon>Ecdysozoa</taxon>
        <taxon>Nematoda</taxon>
        <taxon>Chromadorea</taxon>
        <taxon>Rhabditida</taxon>
        <taxon>Rhabditina</taxon>
        <taxon>Rhabditomorpha</taxon>
        <taxon>Rhabditoidea</taxon>
        <taxon>Rhabditidae</taxon>
        <taxon>Diploscapter</taxon>
    </lineage>
</organism>
<dbReference type="AlphaFoldDB" id="A0A2A2LDB1"/>
<dbReference type="Pfam" id="PF25063">
    <property type="entry name" value="ARM_TT21_C"/>
    <property type="match status" value="1"/>
</dbReference>
<reference evidence="10 11" key="1">
    <citation type="journal article" date="2017" name="Curr. Biol.">
        <title>Genome architecture and evolution of a unichromosomal asexual nematode.</title>
        <authorList>
            <person name="Fradin H."/>
            <person name="Zegar C."/>
            <person name="Gutwein M."/>
            <person name="Lucas J."/>
            <person name="Kovtun M."/>
            <person name="Corcoran D."/>
            <person name="Baugh L.R."/>
            <person name="Kiontke K."/>
            <person name="Gunsalus K."/>
            <person name="Fitch D.H."/>
            <person name="Piano F."/>
        </authorList>
    </citation>
    <scope>NUCLEOTIDE SEQUENCE [LARGE SCALE GENOMIC DNA]</scope>
    <source>
        <strain evidence="10">PF1309</strain>
    </source>
</reference>
<dbReference type="InterPro" id="IPR056832">
    <property type="entry name" value="ARM_TT21_2nd"/>
</dbReference>
<dbReference type="OrthoDB" id="10259630at2759"/>
<keyword evidence="2" id="KW-0677">Repeat</keyword>
<dbReference type="Gene3D" id="1.25.40.10">
    <property type="entry name" value="Tetratricopeptide repeat domain"/>
    <property type="match status" value="6"/>
</dbReference>
<dbReference type="Pfam" id="PF25068">
    <property type="entry name" value="ARM_TT21_4th"/>
    <property type="match status" value="1"/>
</dbReference>
<gene>
    <name evidence="10" type="ORF">WR25_06129</name>
</gene>
<evidence type="ECO:0000256" key="2">
    <source>
        <dbReference type="ARBA" id="ARBA00022737"/>
    </source>
</evidence>
<accession>A0A2A2LDB1</accession>
<dbReference type="EMBL" id="LIAE01006881">
    <property type="protein sequence ID" value="PAV84202.1"/>
    <property type="molecule type" value="Genomic_DNA"/>
</dbReference>
<dbReference type="GO" id="GO:0061512">
    <property type="term" value="P:protein localization to cilium"/>
    <property type="evidence" value="ECO:0007669"/>
    <property type="project" value="TreeGrafter"/>
</dbReference>
<dbReference type="Pfam" id="PF25064">
    <property type="entry name" value="ARM_TT21_5th"/>
    <property type="match status" value="1"/>
</dbReference>
<dbReference type="SUPFAM" id="SSF48452">
    <property type="entry name" value="TPR-like"/>
    <property type="match status" value="4"/>
</dbReference>
<dbReference type="SMART" id="SM00028">
    <property type="entry name" value="TPR"/>
    <property type="match status" value="12"/>
</dbReference>
<dbReference type="InterPro" id="IPR056836">
    <property type="entry name" value="ARM_TT21_4th"/>
</dbReference>
<evidence type="ECO:0000313" key="11">
    <source>
        <dbReference type="Proteomes" id="UP000218231"/>
    </source>
</evidence>
<evidence type="ECO:0000259" key="5">
    <source>
        <dbReference type="Pfam" id="PF25060"/>
    </source>
</evidence>
<dbReference type="PROSITE" id="PS50005">
    <property type="entry name" value="TPR"/>
    <property type="match status" value="1"/>
</dbReference>
<dbReference type="InterPro" id="IPR011990">
    <property type="entry name" value="TPR-like_helical_dom_sf"/>
</dbReference>
<protein>
    <recommendedName>
        <fullName evidence="12">Tetratricopeptide repeat protein 21B</fullName>
    </recommendedName>
</protein>
<dbReference type="Pfam" id="PF25058">
    <property type="entry name" value="ARM_TT21"/>
    <property type="match status" value="1"/>
</dbReference>
<dbReference type="STRING" id="2018661.A0A2A2LDB1"/>
<evidence type="ECO:0000259" key="7">
    <source>
        <dbReference type="Pfam" id="PF25063"/>
    </source>
</evidence>
<comment type="similarity">
    <text evidence="1">Belongs to the TTC21 family.</text>
</comment>
<evidence type="ECO:0000256" key="1">
    <source>
        <dbReference type="ARBA" id="ARBA00010935"/>
    </source>
</evidence>
<dbReference type="GO" id="GO:0030991">
    <property type="term" value="C:intraciliary transport particle A"/>
    <property type="evidence" value="ECO:0007669"/>
    <property type="project" value="TreeGrafter"/>
</dbReference>
<evidence type="ECO:0000256" key="4">
    <source>
        <dbReference type="PROSITE-ProRule" id="PRU00339"/>
    </source>
</evidence>
<feature type="repeat" description="TPR" evidence="4">
    <location>
        <begin position="587"/>
        <end position="620"/>
    </location>
</feature>
<dbReference type="PANTHER" id="PTHR14699:SF0">
    <property type="entry name" value="TETRATRICOPEPTIDE REPEAT PROTEIN 21 HOMOLOG"/>
    <property type="match status" value="1"/>
</dbReference>
<evidence type="ECO:0000259" key="9">
    <source>
        <dbReference type="Pfam" id="PF25068"/>
    </source>
</evidence>
<evidence type="ECO:0000259" key="6">
    <source>
        <dbReference type="Pfam" id="PF25062"/>
    </source>
</evidence>
<keyword evidence="11" id="KW-1185">Reference proteome</keyword>
<feature type="domain" description="Tetratricopeptide repeat protein 21A/21B N-terminal ARM repeat" evidence="6">
    <location>
        <begin position="1"/>
        <end position="152"/>
    </location>
</feature>
<sequence length="1153" mass="131060">MKWAHSIAENPDRVSLQEIESAITSKSKQELEDANLASAAEVLYFFGDSNKAKGLLEKAMKKVDSPKYDCLMGWIDLAQGRDQRSTQQLFESASSKGYPDGYVGRSRILQARHAAGEMKAVTKELTTAIYYFVPGHIERARSALVNREWNAAADVLGNALMNEGENAMAHFLLTICMICSTGSKIDSSIGELQSALDQTEKENHVLLHRIAAYLLPLCIRHSIVLTFCRNLLNQANQLSRKAIYLAEEMRVAIAMGDVKEVDAKARQLMEMDVADPYAALGMTISLLMKGKLNDAKVQFEFVTEAHRGIQSSPIYYFISAIISKQKKNSYEDFRDQTQNALDLIQSRLQGQSFGVDYLKDMDADLQHSISSHLLDYAPLVPTKPPADCLKRVDKILGGIIDSCPGLYEVAFLLARIRYLMCDNEGADQMLDLCLQKNEAVADAWLLKAQMKIDKGLVQDADASLNTGLNFNFALKQTSFYHLIKAKVFKKKDELDKAVEVLKAALKLPQKERNINLLLQKEATDVHRIAVQLELIDALQMMKNTIQPNQPNFQMARMKMAEIYLEHKKDKRMFTQCYRELLKSAQTASVYALLGDAYMNVQEPEKAIEMYEMALKMQNKDPKLTEKIGEAYVQCHLYTKAVNFYEATMNSTKDKRMRLKLAELLLKLGNLEKCEKVLRQPLDEDPNPIDAATIATHVQYLQLLATLHREKSQWQEAFDSLTKAKNLQLRLIQKSESPSSIQAKKEAAKICCSLAELYSSKRDSGKAVELYKEALTYSETDIKIHLALANIYLATNKLQLCNQQCQVVLSIERDNDEATLMMADLLYLKNEGEQAMVHFSQLLNRFPNHYHALARCIELYWRCGDVEAAEKYLKKALEANPRATIDAGYNYCKGLHEWYSGEPNAALQAFNRARRDLDWGEKAIYNMIEICLNPDNEIIGRDMGEHEEGPEDTDRAMGTKTAEKFLKELRYKPGLEMRYNLMENFIMVASRNKNDINVALNNLLSMIGPEDSVQNVGALLGAARAYLLQKQVPKAKAILKRVISHPWSIANADYLEKCWLLLTDLYISQSKPEQAAGVLRTILQHNQSSLKAYEYFGYLKEKEQKFDEAVVYYEEAWKLCKRRMPAIGYKLAYNYLKCRRMFDCIEVCQKVLDM</sequence>
<evidence type="ECO:0008006" key="12">
    <source>
        <dbReference type="Google" id="ProtNLM"/>
    </source>
</evidence>
<feature type="domain" description="Tetratricopeptide repeat protein 21A/21B C-terminal ARM" evidence="7">
    <location>
        <begin position="960"/>
        <end position="1152"/>
    </location>
</feature>
<feature type="domain" description="Tetratricopeptide repeat protein 21A/21B fifth ARM repeats" evidence="8">
    <location>
        <begin position="815"/>
        <end position="931"/>
    </location>
</feature>
<proteinExistence type="inferred from homology"/>
<dbReference type="InterPro" id="IPR056835">
    <property type="entry name" value="ARM_TT21_5th"/>
</dbReference>
<dbReference type="GO" id="GO:0005929">
    <property type="term" value="C:cilium"/>
    <property type="evidence" value="ECO:0007669"/>
    <property type="project" value="GOC"/>
</dbReference>
<dbReference type="GO" id="GO:0035721">
    <property type="term" value="P:intraciliary retrograde transport"/>
    <property type="evidence" value="ECO:0007669"/>
    <property type="project" value="TreeGrafter"/>
</dbReference>